<evidence type="ECO:0000313" key="2">
    <source>
        <dbReference type="EMBL" id="KAE9405812.1"/>
    </source>
</evidence>
<keyword evidence="3" id="KW-1185">Reference proteome</keyword>
<feature type="compositionally biased region" description="Polar residues" evidence="1">
    <location>
        <begin position="57"/>
        <end position="66"/>
    </location>
</feature>
<feature type="compositionally biased region" description="Polar residues" evidence="1">
    <location>
        <begin position="31"/>
        <end position="45"/>
    </location>
</feature>
<sequence>MHKQISAELQVAGPAWQAEAQARAQSTWQRNKVAQAANTRSQGHGQATGALGGWGQATGTRGSSSRACACGHGTGRMQAEAHSTGYAEDEVDLEIHFQASTSDDDMIG</sequence>
<organism evidence="2 3">
    <name type="scientific">Gymnopus androsaceus JB14</name>
    <dbReference type="NCBI Taxonomy" id="1447944"/>
    <lineage>
        <taxon>Eukaryota</taxon>
        <taxon>Fungi</taxon>
        <taxon>Dikarya</taxon>
        <taxon>Basidiomycota</taxon>
        <taxon>Agaricomycotina</taxon>
        <taxon>Agaricomycetes</taxon>
        <taxon>Agaricomycetidae</taxon>
        <taxon>Agaricales</taxon>
        <taxon>Marasmiineae</taxon>
        <taxon>Omphalotaceae</taxon>
        <taxon>Gymnopus</taxon>
    </lineage>
</organism>
<dbReference type="EMBL" id="ML769406">
    <property type="protein sequence ID" value="KAE9405812.1"/>
    <property type="molecule type" value="Genomic_DNA"/>
</dbReference>
<dbReference type="Proteomes" id="UP000799118">
    <property type="component" value="Unassembled WGS sequence"/>
</dbReference>
<name>A0A6A4I212_9AGAR</name>
<feature type="region of interest" description="Disordered" evidence="1">
    <location>
        <begin position="31"/>
        <end position="66"/>
    </location>
</feature>
<evidence type="ECO:0000256" key="1">
    <source>
        <dbReference type="SAM" id="MobiDB-lite"/>
    </source>
</evidence>
<reference evidence="2" key="1">
    <citation type="journal article" date="2019" name="Environ. Microbiol.">
        <title>Fungal ecological strategies reflected in gene transcription - a case study of two litter decomposers.</title>
        <authorList>
            <person name="Barbi F."/>
            <person name="Kohler A."/>
            <person name="Barry K."/>
            <person name="Baskaran P."/>
            <person name="Daum C."/>
            <person name="Fauchery L."/>
            <person name="Ihrmark K."/>
            <person name="Kuo A."/>
            <person name="LaButti K."/>
            <person name="Lipzen A."/>
            <person name="Morin E."/>
            <person name="Grigoriev I.V."/>
            <person name="Henrissat B."/>
            <person name="Lindahl B."/>
            <person name="Martin F."/>
        </authorList>
    </citation>
    <scope>NUCLEOTIDE SEQUENCE</scope>
    <source>
        <strain evidence="2">JB14</strain>
    </source>
</reference>
<dbReference type="AlphaFoldDB" id="A0A6A4I212"/>
<gene>
    <name evidence="2" type="ORF">BT96DRAFT_988064</name>
</gene>
<proteinExistence type="predicted"/>
<protein>
    <submittedName>
        <fullName evidence="2">Uncharacterized protein</fullName>
    </submittedName>
</protein>
<evidence type="ECO:0000313" key="3">
    <source>
        <dbReference type="Proteomes" id="UP000799118"/>
    </source>
</evidence>
<accession>A0A6A4I212</accession>